<organism evidence="3 4">
    <name type="scientific">Nonomuraea typhae</name>
    <dbReference type="NCBI Taxonomy" id="2603600"/>
    <lineage>
        <taxon>Bacteria</taxon>
        <taxon>Bacillati</taxon>
        <taxon>Actinomycetota</taxon>
        <taxon>Actinomycetes</taxon>
        <taxon>Streptosporangiales</taxon>
        <taxon>Streptosporangiaceae</taxon>
        <taxon>Nonomuraea</taxon>
    </lineage>
</organism>
<feature type="transmembrane region" description="Helical" evidence="1">
    <location>
        <begin position="158"/>
        <end position="177"/>
    </location>
</feature>
<feature type="transmembrane region" description="Helical" evidence="1">
    <location>
        <begin position="131"/>
        <end position="152"/>
    </location>
</feature>
<keyword evidence="4" id="KW-1185">Reference proteome</keyword>
<proteinExistence type="predicted"/>
<evidence type="ECO:0000313" key="3">
    <source>
        <dbReference type="EMBL" id="MFI6504900.1"/>
    </source>
</evidence>
<keyword evidence="1" id="KW-0472">Membrane</keyword>
<dbReference type="RefSeq" id="WP_397090845.1">
    <property type="nucleotide sequence ID" value="NZ_JBITGY010000016.1"/>
</dbReference>
<name>A0ABW7Z9P7_9ACTN</name>
<keyword evidence="1" id="KW-0812">Transmembrane</keyword>
<dbReference type="Proteomes" id="UP001612741">
    <property type="component" value="Unassembled WGS sequence"/>
</dbReference>
<feature type="domain" description="CAAX prenyl protease 2/Lysostaphin resistance protein A-like" evidence="2">
    <location>
        <begin position="100"/>
        <end position="193"/>
    </location>
</feature>
<gene>
    <name evidence="3" type="ORF">ACIBG2_46470</name>
</gene>
<feature type="transmembrane region" description="Helical" evidence="1">
    <location>
        <begin position="100"/>
        <end position="119"/>
    </location>
</feature>
<sequence length="204" mass="21985">MDVASRPKPLPILAACAAWLAMWLATQGLFVINDQFPGGSLNTRLAWLTGYVAVVLAVAVVAFRRSGRAFMPRSKLLWLYAVPLALVLALPLHYSGPVAVPLLAAMIVITAFWQDYLSFGLVQTFIGQRTSAFWAVLITGGLFALGHVVFLAGRSAPLAFLTACAVYLAAGCLLAWLRELTRSIYATNAAHLSFLLVFTPVFSA</sequence>
<feature type="transmembrane region" description="Helical" evidence="1">
    <location>
        <begin position="184"/>
        <end position="202"/>
    </location>
</feature>
<feature type="transmembrane region" description="Helical" evidence="1">
    <location>
        <begin position="12"/>
        <end position="33"/>
    </location>
</feature>
<dbReference type="Pfam" id="PF02517">
    <property type="entry name" value="Rce1-like"/>
    <property type="match status" value="1"/>
</dbReference>
<comment type="caution">
    <text evidence="3">The sequence shown here is derived from an EMBL/GenBank/DDBJ whole genome shotgun (WGS) entry which is preliminary data.</text>
</comment>
<evidence type="ECO:0000313" key="4">
    <source>
        <dbReference type="Proteomes" id="UP001612741"/>
    </source>
</evidence>
<protein>
    <submittedName>
        <fullName evidence="3">Type II CAAX prenyl endopeptidase Rce1 family protein</fullName>
    </submittedName>
</protein>
<dbReference type="InterPro" id="IPR003675">
    <property type="entry name" value="Rce1/LyrA-like_dom"/>
</dbReference>
<dbReference type="EMBL" id="JBITGY010000016">
    <property type="protein sequence ID" value="MFI6504900.1"/>
    <property type="molecule type" value="Genomic_DNA"/>
</dbReference>
<feature type="transmembrane region" description="Helical" evidence="1">
    <location>
        <begin position="76"/>
        <end position="94"/>
    </location>
</feature>
<evidence type="ECO:0000259" key="2">
    <source>
        <dbReference type="Pfam" id="PF02517"/>
    </source>
</evidence>
<accession>A0ABW7Z9P7</accession>
<feature type="transmembrane region" description="Helical" evidence="1">
    <location>
        <begin position="45"/>
        <end position="64"/>
    </location>
</feature>
<reference evidence="3 4" key="1">
    <citation type="submission" date="2024-10" db="EMBL/GenBank/DDBJ databases">
        <title>The Natural Products Discovery Center: Release of the First 8490 Sequenced Strains for Exploring Actinobacteria Biosynthetic Diversity.</title>
        <authorList>
            <person name="Kalkreuter E."/>
            <person name="Kautsar S.A."/>
            <person name="Yang D."/>
            <person name="Bader C.D."/>
            <person name="Teijaro C.N."/>
            <person name="Fluegel L."/>
            <person name="Davis C.M."/>
            <person name="Simpson J.R."/>
            <person name="Lauterbach L."/>
            <person name="Steele A.D."/>
            <person name="Gui C."/>
            <person name="Meng S."/>
            <person name="Li G."/>
            <person name="Viehrig K."/>
            <person name="Ye F."/>
            <person name="Su P."/>
            <person name="Kiefer A.F."/>
            <person name="Nichols A."/>
            <person name="Cepeda A.J."/>
            <person name="Yan W."/>
            <person name="Fan B."/>
            <person name="Jiang Y."/>
            <person name="Adhikari A."/>
            <person name="Zheng C.-J."/>
            <person name="Schuster L."/>
            <person name="Cowan T.M."/>
            <person name="Smanski M.J."/>
            <person name="Chevrette M.G."/>
            <person name="De Carvalho L.P.S."/>
            <person name="Shen B."/>
        </authorList>
    </citation>
    <scope>NUCLEOTIDE SEQUENCE [LARGE SCALE GENOMIC DNA]</scope>
    <source>
        <strain evidence="3 4">NPDC050545</strain>
    </source>
</reference>
<evidence type="ECO:0000256" key="1">
    <source>
        <dbReference type="SAM" id="Phobius"/>
    </source>
</evidence>
<keyword evidence="1" id="KW-1133">Transmembrane helix</keyword>